<reference evidence="2 3" key="1">
    <citation type="journal article" date="2018" name="Front. Microbiol.">
        <title>Genomic and genetic insights into a cosmopolitan fungus, Paecilomyces variotii (Eurotiales).</title>
        <authorList>
            <person name="Urquhart A.S."/>
            <person name="Mondo S.J."/>
            <person name="Makela M.R."/>
            <person name="Hane J.K."/>
            <person name="Wiebenga A."/>
            <person name="He G."/>
            <person name="Mihaltcheva S."/>
            <person name="Pangilinan J."/>
            <person name="Lipzen A."/>
            <person name="Barry K."/>
            <person name="de Vries R.P."/>
            <person name="Grigoriev I.V."/>
            <person name="Idnurm A."/>
        </authorList>
    </citation>
    <scope>NUCLEOTIDE SEQUENCE [LARGE SCALE GENOMIC DNA]</scope>
    <source>
        <strain evidence="2 3">CBS 101075</strain>
    </source>
</reference>
<keyword evidence="3" id="KW-1185">Reference proteome</keyword>
<gene>
    <name evidence="2" type="ORF">C8Q69DRAFT_218871</name>
</gene>
<evidence type="ECO:0000256" key="1">
    <source>
        <dbReference type="SAM" id="MobiDB-lite"/>
    </source>
</evidence>
<dbReference type="Proteomes" id="UP000283841">
    <property type="component" value="Unassembled WGS sequence"/>
</dbReference>
<accession>A0A443HZ94</accession>
<evidence type="ECO:0000313" key="2">
    <source>
        <dbReference type="EMBL" id="RWQ97169.1"/>
    </source>
</evidence>
<proteinExistence type="predicted"/>
<name>A0A443HZ94_BYSSP</name>
<dbReference type="EMBL" id="RCNU01000003">
    <property type="protein sequence ID" value="RWQ97169.1"/>
    <property type="molecule type" value="Genomic_DNA"/>
</dbReference>
<dbReference type="RefSeq" id="XP_028486814.1">
    <property type="nucleotide sequence ID" value="XM_028626272.1"/>
</dbReference>
<feature type="region of interest" description="Disordered" evidence="1">
    <location>
        <begin position="117"/>
        <end position="139"/>
    </location>
</feature>
<sequence length="174" mass="19686">MVVVSLSWINAVSWRSATNVSRSIGLEGSRFTIRTAKARRRGACYAPRRWLSRIEAMPSESVSRASGGMKLRPYACEAVMWYSAITIAAGSYSLCSAWSQSLIYSVTRWSKNLAPRYIDPKPQGPKRNEPRSPFTSRPLSQNHVNWQANWRPILAFRSGADHPRLLRSIFVGRQ</sequence>
<dbReference type="AlphaFoldDB" id="A0A443HZ94"/>
<organism evidence="2 3">
    <name type="scientific">Byssochlamys spectabilis</name>
    <name type="common">Paecilomyces variotii</name>
    <dbReference type="NCBI Taxonomy" id="264951"/>
    <lineage>
        <taxon>Eukaryota</taxon>
        <taxon>Fungi</taxon>
        <taxon>Dikarya</taxon>
        <taxon>Ascomycota</taxon>
        <taxon>Pezizomycotina</taxon>
        <taxon>Eurotiomycetes</taxon>
        <taxon>Eurotiomycetidae</taxon>
        <taxon>Eurotiales</taxon>
        <taxon>Thermoascaceae</taxon>
        <taxon>Paecilomyces</taxon>
    </lineage>
</organism>
<comment type="caution">
    <text evidence="2">The sequence shown here is derived from an EMBL/GenBank/DDBJ whole genome shotgun (WGS) entry which is preliminary data.</text>
</comment>
<protein>
    <submittedName>
        <fullName evidence="2">Uncharacterized protein</fullName>
    </submittedName>
</protein>
<evidence type="ECO:0000313" key="3">
    <source>
        <dbReference type="Proteomes" id="UP000283841"/>
    </source>
</evidence>
<dbReference type="VEuPathDB" id="FungiDB:C8Q69DRAFT_218871"/>
<dbReference type="GeneID" id="39595549"/>